<name>A0A238WDG3_9RHOB</name>
<dbReference type="PANTHER" id="PTHR43298">
    <property type="entry name" value="MULTIDRUG RESISTANCE PROTEIN NORM-RELATED"/>
    <property type="match status" value="1"/>
</dbReference>
<evidence type="ECO:0000313" key="4">
    <source>
        <dbReference type="Proteomes" id="UP000198417"/>
    </source>
</evidence>
<keyword evidence="1" id="KW-0813">Transport</keyword>
<keyword evidence="2" id="KW-1133">Transmembrane helix</keyword>
<evidence type="ECO:0000313" key="3">
    <source>
        <dbReference type="EMBL" id="SNR44303.1"/>
    </source>
</evidence>
<feature type="transmembrane region" description="Helical" evidence="2">
    <location>
        <begin position="27"/>
        <end position="46"/>
    </location>
</feature>
<keyword evidence="2" id="KW-0472">Membrane</keyword>
<proteinExistence type="predicted"/>
<feature type="transmembrane region" description="Helical" evidence="2">
    <location>
        <begin position="414"/>
        <end position="436"/>
    </location>
</feature>
<dbReference type="InterPro" id="IPR050222">
    <property type="entry name" value="MATE_MdtK"/>
</dbReference>
<dbReference type="OrthoDB" id="9780160at2"/>
<dbReference type="GO" id="GO:0042910">
    <property type="term" value="F:xenobiotic transmembrane transporter activity"/>
    <property type="evidence" value="ECO:0007669"/>
    <property type="project" value="InterPro"/>
</dbReference>
<evidence type="ECO:0000256" key="1">
    <source>
        <dbReference type="ARBA" id="ARBA00022448"/>
    </source>
</evidence>
<feature type="transmembrane region" description="Helical" evidence="2">
    <location>
        <begin position="198"/>
        <end position="218"/>
    </location>
</feature>
<feature type="transmembrane region" description="Helical" evidence="2">
    <location>
        <begin position="332"/>
        <end position="354"/>
    </location>
</feature>
<keyword evidence="2" id="KW-0812">Transmembrane</keyword>
<keyword evidence="4" id="KW-1185">Reference proteome</keyword>
<dbReference type="AlphaFoldDB" id="A0A238WDG3"/>
<feature type="transmembrane region" description="Helical" evidence="2">
    <location>
        <begin position="360"/>
        <end position="376"/>
    </location>
</feature>
<protein>
    <submittedName>
        <fullName evidence="3">Na+-driven multidrug efflux pump</fullName>
    </submittedName>
</protein>
<dbReference type="GO" id="GO:0005886">
    <property type="term" value="C:plasma membrane"/>
    <property type="evidence" value="ECO:0007669"/>
    <property type="project" value="TreeGrafter"/>
</dbReference>
<feature type="transmembrane region" description="Helical" evidence="2">
    <location>
        <begin position="139"/>
        <end position="158"/>
    </location>
</feature>
<dbReference type="GO" id="GO:0015297">
    <property type="term" value="F:antiporter activity"/>
    <property type="evidence" value="ECO:0007669"/>
    <property type="project" value="InterPro"/>
</dbReference>
<dbReference type="Proteomes" id="UP000198417">
    <property type="component" value="Unassembled WGS sequence"/>
</dbReference>
<dbReference type="InterPro" id="IPR002528">
    <property type="entry name" value="MATE_fam"/>
</dbReference>
<evidence type="ECO:0000256" key="2">
    <source>
        <dbReference type="SAM" id="Phobius"/>
    </source>
</evidence>
<feature type="transmembrane region" description="Helical" evidence="2">
    <location>
        <begin position="247"/>
        <end position="272"/>
    </location>
</feature>
<feature type="transmembrane region" description="Helical" evidence="2">
    <location>
        <begin position="95"/>
        <end position="119"/>
    </location>
</feature>
<organism evidence="3 4">
    <name type="scientific">Puniceibacterium sediminis</name>
    <dbReference type="NCBI Taxonomy" id="1608407"/>
    <lineage>
        <taxon>Bacteria</taxon>
        <taxon>Pseudomonadati</taxon>
        <taxon>Pseudomonadota</taxon>
        <taxon>Alphaproteobacteria</taxon>
        <taxon>Rhodobacterales</taxon>
        <taxon>Paracoccaceae</taxon>
        <taxon>Puniceibacterium</taxon>
    </lineage>
</organism>
<dbReference type="PANTHER" id="PTHR43298:SF2">
    <property type="entry name" value="FMN_FAD EXPORTER YEEO-RELATED"/>
    <property type="match status" value="1"/>
</dbReference>
<dbReference type="EMBL" id="FZNN01000005">
    <property type="protein sequence ID" value="SNR44303.1"/>
    <property type="molecule type" value="Genomic_DNA"/>
</dbReference>
<feature type="transmembrane region" description="Helical" evidence="2">
    <location>
        <begin position="170"/>
        <end position="192"/>
    </location>
</feature>
<dbReference type="RefSeq" id="WP_089269919.1">
    <property type="nucleotide sequence ID" value="NZ_FZNN01000005.1"/>
</dbReference>
<feature type="transmembrane region" description="Helical" evidence="2">
    <location>
        <begin position="52"/>
        <end position="74"/>
    </location>
</feature>
<sequence>MTTAETGAATDGALSPTRAIFDMAWPMTLRAMMLHGVVVIDAFLIAGLGEEALAALGLASAVGGLLLGILLAFSNATQILVAQGFGTTQPVALKTGFWCGLIVNVSAALIGLIITLFAAGPIIDGGAHSLWIASEAKQYLAVFTIVVLAEAAGQSLSAHFNGCGETRRPFYSYLYAVPINIVVSLVLIYGLFGFPAFGVTGAALGSAVSAVVRAWYLAHHLLRENGPSLRAPGWLHGSLWRALRRHLAFSLPVAATFISANLAGSVCTLIYARLGVNEFAAMTLIQPWIMVVGTVGMCWAQATGILVAQFLGRGAPEQVLDNFLRQAWRGAFVTSFVVSAIYVTVCLSSGWIYSDLQPETRAALLIFLPTLLFLPFPKNSNAICGNTLRAGGETVYVMHIFVWSQWLFRVPATAALVYMGAPVGWVFSLFLLEELVKFPPFHLRMFKGHWKKAMV</sequence>
<dbReference type="Pfam" id="PF01554">
    <property type="entry name" value="MatE"/>
    <property type="match status" value="2"/>
</dbReference>
<feature type="transmembrane region" description="Helical" evidence="2">
    <location>
        <begin position="284"/>
        <end position="311"/>
    </location>
</feature>
<gene>
    <name evidence="3" type="ORF">SAMN06265370_105105</name>
</gene>
<reference evidence="3 4" key="1">
    <citation type="submission" date="2017-06" db="EMBL/GenBank/DDBJ databases">
        <authorList>
            <person name="Kim H.J."/>
            <person name="Triplett B.A."/>
        </authorList>
    </citation>
    <scope>NUCLEOTIDE SEQUENCE [LARGE SCALE GENOMIC DNA]</scope>
    <source>
        <strain evidence="3 4">DSM 29052</strain>
    </source>
</reference>
<accession>A0A238WDG3</accession>